<dbReference type="AlphaFoldDB" id="A0A2N5XQ78"/>
<gene>
    <name evidence="1" type="ORF">C0081_11415</name>
</gene>
<proteinExistence type="predicted"/>
<comment type="caution">
    <text evidence="1">The sequence shown here is derived from an EMBL/GenBank/DDBJ whole genome shotgun (WGS) entry which is preliminary data.</text>
</comment>
<protein>
    <recommendedName>
        <fullName evidence="3">DNA-directed DNA polymerase family A palm domain-containing protein</fullName>
    </recommendedName>
</protein>
<dbReference type="Proteomes" id="UP000234881">
    <property type="component" value="Unassembled WGS sequence"/>
</dbReference>
<evidence type="ECO:0000313" key="2">
    <source>
        <dbReference type="Proteomes" id="UP000234881"/>
    </source>
</evidence>
<accession>A0A2N5XQ78</accession>
<evidence type="ECO:0008006" key="3">
    <source>
        <dbReference type="Google" id="ProtNLM"/>
    </source>
</evidence>
<name>A0A2N5XQ78_9HYPH</name>
<sequence length="407" mass="46454">MSPSSYSKRSRYNPSGVTKGMIEVVHTLKKAGMLELATGFYDHSTKIGRTTRIWPTEILSNDLKQLSEAFVKVAYSSFSEPVVLRSEKEKDIEYEDTPDTQRMRDNLRAYNWLLARTFIDIPELDKPQITLGNNAILSISQSDTFVRRIFNRSRWDKGGRFYGGWWQNCPKEWRSKIHLNDQPTIEDDYSGLHIVMLYAWKGIDYWSSDGPNDDPYAVENISFIQSSSLVRSYAKALMLMAINADNDSKAFSAFRSSYAQQGDDDAQHFSNVQLGELLEALRNKHQPIAEYLGAGCGIDLMYKDSQITASIINDFVEAGRPILSIHDSYIVCFGDDARLRDAMQKGFEEVTGVKNVHLKRIGIGFHQLLDSKADPTAYLDYKLSLENAVNQHKSNGYIKRMERFYSH</sequence>
<keyword evidence="2" id="KW-1185">Reference proteome</keyword>
<organism evidence="1 2">
    <name type="scientific">Cohaesibacter celericrescens</name>
    <dbReference type="NCBI Taxonomy" id="2067669"/>
    <lineage>
        <taxon>Bacteria</taxon>
        <taxon>Pseudomonadati</taxon>
        <taxon>Pseudomonadota</taxon>
        <taxon>Alphaproteobacteria</taxon>
        <taxon>Hyphomicrobiales</taxon>
        <taxon>Cohaesibacteraceae</taxon>
    </lineage>
</organism>
<reference evidence="1 2" key="1">
    <citation type="submission" date="2018-01" db="EMBL/GenBank/DDBJ databases">
        <title>The draft genome sequence of Cohaesibacter sp. H1304.</title>
        <authorList>
            <person name="Wang N.-N."/>
            <person name="Du Z.-J."/>
        </authorList>
    </citation>
    <scope>NUCLEOTIDE SEQUENCE [LARGE SCALE GENOMIC DNA]</scope>
    <source>
        <strain evidence="1 2">H1304</strain>
    </source>
</reference>
<dbReference type="EMBL" id="PKUQ01000022">
    <property type="protein sequence ID" value="PLW76676.1"/>
    <property type="molecule type" value="Genomic_DNA"/>
</dbReference>
<evidence type="ECO:0000313" key="1">
    <source>
        <dbReference type="EMBL" id="PLW76676.1"/>
    </source>
</evidence>